<keyword evidence="2" id="KW-0808">Transferase</keyword>
<protein>
    <submittedName>
        <fullName evidence="2">GNAT family N-acetyltransferase</fullName>
        <ecNumber evidence="2">2.3.1.-</ecNumber>
    </submittedName>
</protein>
<organism evidence="2 3">
    <name type="scientific">Hoeflea prorocentri</name>
    <dbReference type="NCBI Taxonomy" id="1922333"/>
    <lineage>
        <taxon>Bacteria</taxon>
        <taxon>Pseudomonadati</taxon>
        <taxon>Pseudomonadota</taxon>
        <taxon>Alphaproteobacteria</taxon>
        <taxon>Hyphomicrobiales</taxon>
        <taxon>Rhizobiaceae</taxon>
        <taxon>Hoeflea</taxon>
    </lineage>
</organism>
<feature type="domain" description="BioF2-like acetyltransferase" evidence="1">
    <location>
        <begin position="179"/>
        <end position="332"/>
    </location>
</feature>
<dbReference type="Gene3D" id="3.40.630.30">
    <property type="match status" value="1"/>
</dbReference>
<dbReference type="RefSeq" id="WP_267989658.1">
    <property type="nucleotide sequence ID" value="NZ_JAPJZI010000001.1"/>
</dbReference>
<keyword evidence="3" id="KW-1185">Reference proteome</keyword>
<gene>
    <name evidence="2" type="ORF">OQ273_06505</name>
</gene>
<accession>A0A9X3UGS5</accession>
<evidence type="ECO:0000313" key="3">
    <source>
        <dbReference type="Proteomes" id="UP001151234"/>
    </source>
</evidence>
<dbReference type="SUPFAM" id="SSF55729">
    <property type="entry name" value="Acyl-CoA N-acyltransferases (Nat)"/>
    <property type="match status" value="1"/>
</dbReference>
<sequence length="389" mass="44050">MRKPVEATSFSIQCNREIEPLEPVWRALEAAPECSIHQTYDWCRGWIEETGATPLIITATYTSGARSGETAFILPLCITRSGPFRIARYIATPFNNVNFGVFSTHFLDDANPATMLAIRKQIAQLPLGVDYVFLDRQPRAWHGYVHPFSHWPHVENQNPTFQATLDGGFDAVLSRGNAKRRRKKFRISERRLDELGGYDYIRARTPDEAGDLLEEFFNQKAARFAFMGLPDVFDDAKIKSYFRRLAQESVGQDRKTIEMYAIRLRNRDGFLCAIAALSTKGRDVICQFSSIAIGPTEAASPGELLFYLVIRDACESGAHTFDFGVGDEQFKRSWCDVETTHYDTFVAITPLGHIGALAARLSTDIKRFTKHHPAIFKLAKAIRLWVTNR</sequence>
<dbReference type="AlphaFoldDB" id="A0A9X3UGS5"/>
<keyword evidence="2" id="KW-0012">Acyltransferase</keyword>
<dbReference type="InterPro" id="IPR016181">
    <property type="entry name" value="Acyl_CoA_acyltransferase"/>
</dbReference>
<dbReference type="EMBL" id="JAPJZI010000001">
    <property type="protein sequence ID" value="MDA5398222.1"/>
    <property type="molecule type" value="Genomic_DNA"/>
</dbReference>
<dbReference type="Pfam" id="PF13480">
    <property type="entry name" value="Acetyltransf_6"/>
    <property type="match status" value="1"/>
</dbReference>
<comment type="caution">
    <text evidence="2">The sequence shown here is derived from an EMBL/GenBank/DDBJ whole genome shotgun (WGS) entry which is preliminary data.</text>
</comment>
<evidence type="ECO:0000313" key="2">
    <source>
        <dbReference type="EMBL" id="MDA5398222.1"/>
    </source>
</evidence>
<dbReference type="GO" id="GO:0016746">
    <property type="term" value="F:acyltransferase activity"/>
    <property type="evidence" value="ECO:0007669"/>
    <property type="project" value="UniProtKB-KW"/>
</dbReference>
<dbReference type="Proteomes" id="UP001151234">
    <property type="component" value="Unassembled WGS sequence"/>
</dbReference>
<name>A0A9X3UGS5_9HYPH</name>
<proteinExistence type="predicted"/>
<dbReference type="EC" id="2.3.1.-" evidence="2"/>
<dbReference type="InterPro" id="IPR038740">
    <property type="entry name" value="BioF2-like_GNAT_dom"/>
</dbReference>
<reference evidence="2" key="1">
    <citation type="submission" date="2022-11" db="EMBL/GenBank/DDBJ databases">
        <title>Draft genome sequence of Hoeflea poritis E7-10 and Hoeflea prorocentri PM5-8, separated from scleractinian coral Porites lutea and marine dinoflagellate.</title>
        <authorList>
            <person name="Zhang G."/>
            <person name="Wei Q."/>
            <person name="Cai L."/>
        </authorList>
    </citation>
    <scope>NUCLEOTIDE SEQUENCE</scope>
    <source>
        <strain evidence="2">PM5-8</strain>
    </source>
</reference>
<evidence type="ECO:0000259" key="1">
    <source>
        <dbReference type="Pfam" id="PF13480"/>
    </source>
</evidence>